<accession>A0ABP6XIX4</accession>
<dbReference type="RefSeq" id="WP_344865568.1">
    <property type="nucleotide sequence ID" value="NZ_BAAAZN010000014.1"/>
</dbReference>
<dbReference type="EMBL" id="BAAAZN010000014">
    <property type="protein sequence ID" value="GAA3567056.1"/>
    <property type="molecule type" value="Genomic_DNA"/>
</dbReference>
<protein>
    <recommendedName>
        <fullName evidence="1">TfuA-like core domain-containing protein</fullName>
    </recommendedName>
</protein>
<reference evidence="3" key="1">
    <citation type="journal article" date="2019" name="Int. J. Syst. Evol. Microbiol.">
        <title>The Global Catalogue of Microorganisms (GCM) 10K type strain sequencing project: providing services to taxonomists for standard genome sequencing and annotation.</title>
        <authorList>
            <consortium name="The Broad Institute Genomics Platform"/>
            <consortium name="The Broad Institute Genome Sequencing Center for Infectious Disease"/>
            <person name="Wu L."/>
            <person name="Ma J."/>
        </authorList>
    </citation>
    <scope>NUCLEOTIDE SEQUENCE [LARGE SCALE GENOMIC DNA]</scope>
    <source>
        <strain evidence="3">JCM 16898</strain>
    </source>
</reference>
<dbReference type="Proteomes" id="UP001500689">
    <property type="component" value="Unassembled WGS sequence"/>
</dbReference>
<evidence type="ECO:0000313" key="3">
    <source>
        <dbReference type="Proteomes" id="UP001500689"/>
    </source>
</evidence>
<evidence type="ECO:0000313" key="2">
    <source>
        <dbReference type="EMBL" id="GAA3567056.1"/>
    </source>
</evidence>
<proteinExistence type="predicted"/>
<feature type="domain" description="TfuA-like core" evidence="1">
    <location>
        <begin position="49"/>
        <end position="167"/>
    </location>
</feature>
<gene>
    <name evidence="2" type="ORF">GCM10022222_58720</name>
</gene>
<sequence length="442" mass="47464">MPVHVFLGPTLASSVAVQALPEAVLHPPVAHGDLLRLGCAAGDVVVLVDGYYHHSASVRHKEILALLQAGVRVVGCASMGAIRAAELHRYGMTGRGAVFEMYRDGVLDADDEVAVMHGEAPEYRKLTVSLVAVRYAAEAARRAGVLSDAAARAVVDLARSHHYTERTWEALHSGAGDDVARLRAFLADDERTADVKAADALDVLTEIARGELPGTGAPGEWADNDDWRNRFITEWQTEFSVEPVEGTEVSLGATIRYQQIHLGDFPSRWRRYVLGHLAGPGPEDDLPGRALRVAAQHGLTPESLTAEQTGHWLTPAEAAGLPRAEALLRILARSYQPQCPLSDLARAEPGVGTDPAARRAVAEAEVVNTEVASWASGQDVGQLKPAVLREHLASVWRTGPGDEPALLAAARDRGFASLADAVEAARPFFLRSRFLTAESGRR</sequence>
<evidence type="ECO:0000259" key="1">
    <source>
        <dbReference type="Pfam" id="PF07812"/>
    </source>
</evidence>
<organism evidence="2 3">
    <name type="scientific">Amycolatopsis ultiminotia</name>
    <dbReference type="NCBI Taxonomy" id="543629"/>
    <lineage>
        <taxon>Bacteria</taxon>
        <taxon>Bacillati</taxon>
        <taxon>Actinomycetota</taxon>
        <taxon>Actinomycetes</taxon>
        <taxon>Pseudonocardiales</taxon>
        <taxon>Pseudonocardiaceae</taxon>
        <taxon>Amycolatopsis</taxon>
    </lineage>
</organism>
<dbReference type="Pfam" id="PF07812">
    <property type="entry name" value="TfuA"/>
    <property type="match status" value="1"/>
</dbReference>
<dbReference type="InterPro" id="IPR012924">
    <property type="entry name" value="TfuA_core"/>
</dbReference>
<keyword evidence="3" id="KW-1185">Reference proteome</keyword>
<name>A0ABP6XIX4_9PSEU</name>
<comment type="caution">
    <text evidence="2">The sequence shown here is derived from an EMBL/GenBank/DDBJ whole genome shotgun (WGS) entry which is preliminary data.</text>
</comment>